<name>A0A923MEM1_9FIRM</name>
<evidence type="ECO:0000256" key="1">
    <source>
        <dbReference type="SAM" id="Phobius"/>
    </source>
</evidence>
<reference evidence="2" key="1">
    <citation type="submission" date="2020-08" db="EMBL/GenBank/DDBJ databases">
        <title>Genome public.</title>
        <authorList>
            <person name="Liu C."/>
            <person name="Sun Q."/>
        </authorList>
    </citation>
    <scope>NUCLEOTIDE SEQUENCE</scope>
    <source>
        <strain evidence="2">BX15</strain>
    </source>
</reference>
<keyword evidence="1" id="KW-0472">Membrane</keyword>
<gene>
    <name evidence="2" type="ORF">H8Z83_02955</name>
</gene>
<dbReference type="Proteomes" id="UP000620327">
    <property type="component" value="Unassembled WGS sequence"/>
</dbReference>
<accession>A0A923MEM1</accession>
<dbReference type="EMBL" id="JACOQI010000002">
    <property type="protein sequence ID" value="MBC5769305.1"/>
    <property type="molecule type" value="Genomic_DNA"/>
</dbReference>
<dbReference type="AlphaFoldDB" id="A0A923MEM1"/>
<evidence type="ECO:0000313" key="2">
    <source>
        <dbReference type="EMBL" id="MBC5769305.1"/>
    </source>
</evidence>
<keyword evidence="1" id="KW-1133">Transmembrane helix</keyword>
<keyword evidence="3" id="KW-1185">Reference proteome</keyword>
<comment type="caution">
    <text evidence="2">The sequence shown here is derived from an EMBL/GenBank/DDBJ whole genome shotgun (WGS) entry which is preliminary data.</text>
</comment>
<evidence type="ECO:0000313" key="3">
    <source>
        <dbReference type="Proteomes" id="UP000620327"/>
    </source>
</evidence>
<keyword evidence="1" id="KW-0812">Transmembrane</keyword>
<feature type="transmembrane region" description="Helical" evidence="1">
    <location>
        <begin position="7"/>
        <end position="28"/>
    </location>
</feature>
<organism evidence="2 3">
    <name type="scientific">Dysosmobacter segnis</name>
    <dbReference type="NCBI Taxonomy" id="2763042"/>
    <lineage>
        <taxon>Bacteria</taxon>
        <taxon>Bacillati</taxon>
        <taxon>Bacillota</taxon>
        <taxon>Clostridia</taxon>
        <taxon>Eubacteriales</taxon>
        <taxon>Oscillospiraceae</taxon>
        <taxon>Dysosmobacter</taxon>
    </lineage>
</organism>
<dbReference type="RefSeq" id="WP_187013685.1">
    <property type="nucleotide sequence ID" value="NZ_JACOQI010000002.1"/>
</dbReference>
<sequence length="77" mass="8805">MKRLYATLKLFLGCSIGVFLGRCIYLYFDFKVRPDLYAMQSAPWYVDLEIQGIITAVLAAVLLAAMWLVRKNIDKKG</sequence>
<proteinExistence type="predicted"/>
<feature type="transmembrane region" description="Helical" evidence="1">
    <location>
        <begin position="48"/>
        <end position="69"/>
    </location>
</feature>
<protein>
    <submittedName>
        <fullName evidence="2">Uncharacterized protein</fullName>
    </submittedName>
</protein>